<dbReference type="EC" id="4.3.1.3" evidence="1"/>
<dbReference type="CDD" id="cd00332">
    <property type="entry name" value="PAL-HAL"/>
    <property type="match status" value="1"/>
</dbReference>
<dbReference type="InterPro" id="IPR008948">
    <property type="entry name" value="L-Aspartase-like"/>
</dbReference>
<dbReference type="InterPro" id="IPR001106">
    <property type="entry name" value="Aromatic_Lyase"/>
</dbReference>
<dbReference type="EMBL" id="JBHUON010000024">
    <property type="protein sequence ID" value="MFD2866330.1"/>
    <property type="molecule type" value="Genomic_DNA"/>
</dbReference>
<keyword evidence="1" id="KW-0456">Lyase</keyword>
<dbReference type="PANTHER" id="PTHR10362">
    <property type="entry name" value="HISTIDINE AMMONIA-LYASE"/>
    <property type="match status" value="1"/>
</dbReference>
<comment type="caution">
    <text evidence="1">The sequence shown here is derived from an EMBL/GenBank/DDBJ whole genome shotgun (WGS) entry which is preliminary data.</text>
</comment>
<dbReference type="RefSeq" id="WP_377129866.1">
    <property type="nucleotide sequence ID" value="NZ_JBHUHN010000001.1"/>
</dbReference>
<dbReference type="Proteomes" id="UP001597601">
    <property type="component" value="Unassembled WGS sequence"/>
</dbReference>
<name>A0ABW5XSC6_9SPHI</name>
<gene>
    <name evidence="1" type="primary">hutH</name>
    <name evidence="1" type="ORF">ACFSYC_16660</name>
</gene>
<accession>A0ABW5XSC6</accession>
<dbReference type="Pfam" id="PF00221">
    <property type="entry name" value="Lyase_aromatic"/>
    <property type="match status" value="1"/>
</dbReference>
<evidence type="ECO:0000313" key="2">
    <source>
        <dbReference type="Proteomes" id="UP001597601"/>
    </source>
</evidence>
<protein>
    <submittedName>
        <fullName evidence="1">Histidine ammonia-lyase</fullName>
        <ecNumber evidence="1">4.3.1.3</ecNumber>
    </submittedName>
</protein>
<dbReference type="GO" id="GO:0004397">
    <property type="term" value="F:histidine ammonia-lyase activity"/>
    <property type="evidence" value="ECO:0007669"/>
    <property type="project" value="UniProtKB-EC"/>
</dbReference>
<sequence length="513" mass="57069">MITVGQHVLSLADFNDIVFKQKPVTLSPSALTKIETNFKFLQSFSSNKLIYGINTGFGPMAQYKVSEENLLALQYNLIRSHSSGSGNLLTVRQTRAVMVARLNSLIQGFSGIHTDIVELLVTLINKDVTPCIFEHGGVGASGDLVQLAHLGLVLIGEGEVIYKGSIQPTSEVYESLGIKPLSIHVREGLATINGTSAMTGIGMINIVQGHKLLGWSAILSAMTNEVVEAYDDHFSHELNIVKHHKGQNRIALMLRDILKGSKMIRNRSEHLYRPDNIDQEIFEDKVQEYYSLRCVTQVLGPIHDTIVNAEEVLTNELNSVNDNPVIDHVNQNVFHGGNFHGDYVSLEMDKLKIAITKLSMLSERQLNYLVNDKLNQKFPPFVNLGVLGFNFGMQGVQFTATSTVAENQTLSFPMYVHSIPNNNDNQDIVSMGCNAAIMTSKVIDNTFAVLAIQMMTVLQAIDYLKCQDRLAPHTLSVYNAIRAFFPVFVEDTPKYKDVERVKQFLETNDPNID</sequence>
<organism evidence="1 2">
    <name type="scientific">Mucilaginibacter antarcticus</name>
    <dbReference type="NCBI Taxonomy" id="1855725"/>
    <lineage>
        <taxon>Bacteria</taxon>
        <taxon>Pseudomonadati</taxon>
        <taxon>Bacteroidota</taxon>
        <taxon>Sphingobacteriia</taxon>
        <taxon>Sphingobacteriales</taxon>
        <taxon>Sphingobacteriaceae</taxon>
        <taxon>Mucilaginibacter</taxon>
    </lineage>
</organism>
<keyword evidence="2" id="KW-1185">Reference proteome</keyword>
<dbReference type="InterPro" id="IPR024083">
    <property type="entry name" value="Fumarase/histidase_N"/>
</dbReference>
<dbReference type="SUPFAM" id="SSF48557">
    <property type="entry name" value="L-aspartase-like"/>
    <property type="match status" value="1"/>
</dbReference>
<reference evidence="2" key="1">
    <citation type="journal article" date="2019" name="Int. J. Syst. Evol. Microbiol.">
        <title>The Global Catalogue of Microorganisms (GCM) 10K type strain sequencing project: providing services to taxonomists for standard genome sequencing and annotation.</title>
        <authorList>
            <consortium name="The Broad Institute Genomics Platform"/>
            <consortium name="The Broad Institute Genome Sequencing Center for Infectious Disease"/>
            <person name="Wu L."/>
            <person name="Ma J."/>
        </authorList>
    </citation>
    <scope>NUCLEOTIDE SEQUENCE [LARGE SCALE GENOMIC DNA]</scope>
    <source>
        <strain evidence="2">KCTC 52232</strain>
    </source>
</reference>
<dbReference type="Gene3D" id="1.20.200.10">
    <property type="entry name" value="Fumarase/aspartase (Central domain)"/>
    <property type="match status" value="1"/>
</dbReference>
<dbReference type="Gene3D" id="1.10.275.10">
    <property type="entry name" value="Fumarase/aspartase (N-terminal domain)"/>
    <property type="match status" value="1"/>
</dbReference>
<evidence type="ECO:0000313" key="1">
    <source>
        <dbReference type="EMBL" id="MFD2866330.1"/>
    </source>
</evidence>
<proteinExistence type="predicted"/>